<dbReference type="InterPro" id="IPR003959">
    <property type="entry name" value="ATPase_AAA_core"/>
</dbReference>
<keyword evidence="1" id="KW-0547">Nucleotide-binding</keyword>
<dbReference type="Pfam" id="PF00004">
    <property type="entry name" value="AAA"/>
    <property type="match status" value="1"/>
</dbReference>
<evidence type="ECO:0000259" key="3">
    <source>
        <dbReference type="SMART" id="SM00382"/>
    </source>
</evidence>
<feature type="domain" description="AAA+ ATPase" evidence="3">
    <location>
        <begin position="209"/>
        <end position="364"/>
    </location>
</feature>
<keyword evidence="5" id="KW-1185">Reference proteome</keyword>
<evidence type="ECO:0000256" key="2">
    <source>
        <dbReference type="ARBA" id="ARBA00022840"/>
    </source>
</evidence>
<sequence length="525" mass="59606">MTNDQDDQMSNDVIDHCDNIIDEDDFSIVPRNHASSDIGPVFLEGVLHDIPPSQDTAPLINQRSLYLQEDLEKRLSSISFTFELSKDILADGDNAPSALGYTLYEYCKRVLAELKVVEYNGTQTRHVCYSAPGTTIRVQLYTLNTAERVSEEGSILPQAEIMRLPNVRFSDRWDELVFEEDHKREVIRIVTNILRFSQPSSQGSDDADMSPIIMLHGPPGTGKTSLCEALAQKISIRLSQTYNMTSLVQIKSATLLSKYFSESAKVIEEVFTKLAQMCQEKPDEFLCVLIDEVESLAMSRDTSTRQGECHDSLRAVNALLTGLDRTKGYRNIIFLCTSNMIGFIESAFLDRCGLLLAINHPSPASQYAILRGKIRKLIDRKRVYSEEDIPYYDEALVDARIANDKPGSKLLQIVELIRSNNEQSSPNRVMSGRLLAQLPGQAILRYLRQEQCDLDMLFRFMKQSLLSERGRDVPVGQSEDEAESRQRIEAGSIGRKRKIHLIIEEPNEEDLEDCKRFLRTMRHKQ</sequence>
<dbReference type="GO" id="GO:0016887">
    <property type="term" value="F:ATP hydrolysis activity"/>
    <property type="evidence" value="ECO:0007669"/>
    <property type="project" value="InterPro"/>
</dbReference>
<dbReference type="AlphaFoldDB" id="A0A370TN19"/>
<dbReference type="RefSeq" id="XP_031869563.1">
    <property type="nucleotide sequence ID" value="XM_032014882.1"/>
</dbReference>
<dbReference type="InterPro" id="IPR027417">
    <property type="entry name" value="P-loop_NTPase"/>
</dbReference>
<dbReference type="Proteomes" id="UP000254866">
    <property type="component" value="Unassembled WGS sequence"/>
</dbReference>
<dbReference type="PANTHER" id="PTHR45991:SF1">
    <property type="entry name" value="PACHYTENE CHECKPOINT PROTEIN 2 HOMOLOG"/>
    <property type="match status" value="1"/>
</dbReference>
<name>A0A370TN19_9HELO</name>
<dbReference type="GeneID" id="43599108"/>
<dbReference type="SMART" id="SM00382">
    <property type="entry name" value="AAA"/>
    <property type="match status" value="1"/>
</dbReference>
<gene>
    <name evidence="4" type="ORF">BP5553_06259</name>
</gene>
<organism evidence="4 5">
    <name type="scientific">Venustampulla echinocandica</name>
    <dbReference type="NCBI Taxonomy" id="2656787"/>
    <lineage>
        <taxon>Eukaryota</taxon>
        <taxon>Fungi</taxon>
        <taxon>Dikarya</taxon>
        <taxon>Ascomycota</taxon>
        <taxon>Pezizomycotina</taxon>
        <taxon>Leotiomycetes</taxon>
        <taxon>Helotiales</taxon>
        <taxon>Pleuroascaceae</taxon>
        <taxon>Venustampulla</taxon>
    </lineage>
</organism>
<dbReference type="Gene3D" id="3.40.50.300">
    <property type="entry name" value="P-loop containing nucleotide triphosphate hydrolases"/>
    <property type="match status" value="1"/>
</dbReference>
<proteinExistence type="predicted"/>
<dbReference type="EMBL" id="NPIC01000004">
    <property type="protein sequence ID" value="RDL36907.1"/>
    <property type="molecule type" value="Genomic_DNA"/>
</dbReference>
<dbReference type="STRING" id="2656787.A0A370TN19"/>
<dbReference type="SUPFAM" id="SSF52540">
    <property type="entry name" value="P-loop containing nucleoside triphosphate hydrolases"/>
    <property type="match status" value="1"/>
</dbReference>
<accession>A0A370TN19</accession>
<dbReference type="InterPro" id="IPR044539">
    <property type="entry name" value="Pch2-like"/>
</dbReference>
<keyword evidence="2" id="KW-0067">ATP-binding</keyword>
<dbReference type="GO" id="GO:0005694">
    <property type="term" value="C:chromosome"/>
    <property type="evidence" value="ECO:0007669"/>
    <property type="project" value="TreeGrafter"/>
</dbReference>
<dbReference type="GO" id="GO:0051598">
    <property type="term" value="P:meiotic recombination checkpoint signaling"/>
    <property type="evidence" value="ECO:0007669"/>
    <property type="project" value="TreeGrafter"/>
</dbReference>
<protein>
    <recommendedName>
        <fullName evidence="3">AAA+ ATPase domain-containing protein</fullName>
    </recommendedName>
</protein>
<dbReference type="OrthoDB" id="5925at2759"/>
<dbReference type="PANTHER" id="PTHR45991">
    <property type="entry name" value="PACHYTENE CHECKPOINT PROTEIN 2"/>
    <property type="match status" value="1"/>
</dbReference>
<evidence type="ECO:0000313" key="4">
    <source>
        <dbReference type="EMBL" id="RDL36907.1"/>
    </source>
</evidence>
<dbReference type="InterPro" id="IPR003593">
    <property type="entry name" value="AAA+_ATPase"/>
</dbReference>
<evidence type="ECO:0000256" key="1">
    <source>
        <dbReference type="ARBA" id="ARBA00022741"/>
    </source>
</evidence>
<comment type="caution">
    <text evidence="4">The sequence shown here is derived from an EMBL/GenBank/DDBJ whole genome shotgun (WGS) entry which is preliminary data.</text>
</comment>
<dbReference type="GO" id="GO:0005634">
    <property type="term" value="C:nucleus"/>
    <property type="evidence" value="ECO:0007669"/>
    <property type="project" value="TreeGrafter"/>
</dbReference>
<dbReference type="GO" id="GO:0005524">
    <property type="term" value="F:ATP binding"/>
    <property type="evidence" value="ECO:0007669"/>
    <property type="project" value="UniProtKB-KW"/>
</dbReference>
<evidence type="ECO:0000313" key="5">
    <source>
        <dbReference type="Proteomes" id="UP000254866"/>
    </source>
</evidence>
<reference evidence="4 5" key="1">
    <citation type="journal article" date="2018" name="IMA Fungus">
        <title>IMA Genome-F 9: Draft genome sequence of Annulohypoxylon stygium, Aspergillus mulundensis, Berkeleyomyces basicola (syn. Thielaviopsis basicola), Ceratocystis smalleyi, two Cercospora beticola strains, Coleophoma cylindrospora, Fusarium fracticaudum, Phialophora cf. hyalina, and Morchella septimelata.</title>
        <authorList>
            <person name="Wingfield B.D."/>
            <person name="Bills G.F."/>
            <person name="Dong Y."/>
            <person name="Huang W."/>
            <person name="Nel W.J."/>
            <person name="Swalarsk-Parry B.S."/>
            <person name="Vaghefi N."/>
            <person name="Wilken P.M."/>
            <person name="An Z."/>
            <person name="de Beer Z.W."/>
            <person name="De Vos L."/>
            <person name="Chen L."/>
            <person name="Duong T.A."/>
            <person name="Gao Y."/>
            <person name="Hammerbacher A."/>
            <person name="Kikkert J.R."/>
            <person name="Li Y."/>
            <person name="Li H."/>
            <person name="Li K."/>
            <person name="Li Q."/>
            <person name="Liu X."/>
            <person name="Ma X."/>
            <person name="Naidoo K."/>
            <person name="Pethybridge S.J."/>
            <person name="Sun J."/>
            <person name="Steenkamp E.T."/>
            <person name="van der Nest M.A."/>
            <person name="van Wyk S."/>
            <person name="Wingfield M.J."/>
            <person name="Xiong C."/>
            <person name="Yue Q."/>
            <person name="Zhang X."/>
        </authorList>
    </citation>
    <scope>NUCLEOTIDE SEQUENCE [LARGE SCALE GENOMIC DNA]</scope>
    <source>
        <strain evidence="4 5">BP 5553</strain>
    </source>
</reference>
<dbReference type="GO" id="GO:0007131">
    <property type="term" value="P:reciprocal meiotic recombination"/>
    <property type="evidence" value="ECO:0007669"/>
    <property type="project" value="TreeGrafter"/>
</dbReference>